<proteinExistence type="predicted"/>
<dbReference type="OrthoDB" id="2330679at2759"/>
<evidence type="ECO:0000313" key="2">
    <source>
        <dbReference type="Proteomes" id="UP000233469"/>
    </source>
</evidence>
<dbReference type="VEuPathDB" id="FungiDB:RhiirA1_500516"/>
<sequence length="364" mass="41838">MSLTKLKILLDKTEPSNRLHVLALDSETHCYLNVKISLAEELVNRNYKDILNAYMIFRIDFCDAFSEAKSNEKFRKNSGSFKDTSFLWKISPKEVTDIYEQIFTEFKKLKPKKLSFIACYPQKNKSESNNEPKFENPEITLNQVNLRNNKNDINFRPETKNPEIIICQDNLSDRNKSIVIQYSTSDDDFTYNNNEPIRFDSSDLISRPGTVQYRNSGVRGNLSDNISYLISQSLSVNNSTEVILSQANTCNNTKDLYFQLETNQFENSGVLNNNLYNLSDGTNYLSQCDALEFDSSETIFDQVSLCNSTIENSEVMVDNINWFDFQSSDNVAAYNNIEENGSCFNSITNMMIPDPSHYEHNSEL</sequence>
<organism evidence="1 2">
    <name type="scientific">Rhizophagus irregularis</name>
    <dbReference type="NCBI Taxonomy" id="588596"/>
    <lineage>
        <taxon>Eukaryota</taxon>
        <taxon>Fungi</taxon>
        <taxon>Fungi incertae sedis</taxon>
        <taxon>Mucoromycota</taxon>
        <taxon>Glomeromycotina</taxon>
        <taxon>Glomeromycetes</taxon>
        <taxon>Glomerales</taxon>
        <taxon>Glomeraceae</taxon>
        <taxon>Rhizophagus</taxon>
    </lineage>
</organism>
<dbReference type="VEuPathDB" id="FungiDB:FUN_013189"/>
<dbReference type="VEuPathDB" id="FungiDB:RhiirFUN_020294"/>
<name>A0A2N1P455_9GLOM</name>
<evidence type="ECO:0000313" key="1">
    <source>
        <dbReference type="EMBL" id="PKK80863.1"/>
    </source>
</evidence>
<comment type="caution">
    <text evidence="1">The sequence shown here is derived from an EMBL/GenBank/DDBJ whole genome shotgun (WGS) entry which is preliminary data.</text>
</comment>
<protein>
    <submittedName>
        <fullName evidence="1">Uncharacterized protein</fullName>
    </submittedName>
</protein>
<gene>
    <name evidence="1" type="ORF">RhiirC2_859558</name>
</gene>
<reference evidence="1 2" key="2">
    <citation type="submission" date="2017-10" db="EMBL/GenBank/DDBJ databases">
        <title>Extensive intraspecific genome diversity in a model arbuscular mycorrhizal fungus.</title>
        <authorList>
            <person name="Chen E.C.H."/>
            <person name="Morin E."/>
            <person name="Baudet D."/>
            <person name="Noel J."/>
            <person name="Ndikumana S."/>
            <person name="Charron P."/>
            <person name="St-Onge C."/>
            <person name="Giorgi J."/>
            <person name="Grigoriev I.V."/>
            <person name="Roux C."/>
            <person name="Martin F.M."/>
            <person name="Corradi N."/>
        </authorList>
    </citation>
    <scope>NUCLEOTIDE SEQUENCE [LARGE SCALE GENOMIC DNA]</scope>
    <source>
        <strain evidence="1 2">C2</strain>
    </source>
</reference>
<accession>A0A2N1P455</accession>
<reference evidence="1 2" key="1">
    <citation type="submission" date="2016-04" db="EMBL/GenBank/DDBJ databases">
        <title>Genome analyses suggest a sexual origin of heterokaryosis in a supposedly ancient asexual fungus.</title>
        <authorList>
            <person name="Ropars J."/>
            <person name="Sedzielewska K."/>
            <person name="Noel J."/>
            <person name="Charron P."/>
            <person name="Farinelli L."/>
            <person name="Marton T."/>
            <person name="Kruger M."/>
            <person name="Pelin A."/>
            <person name="Brachmann A."/>
            <person name="Corradi N."/>
        </authorList>
    </citation>
    <scope>NUCLEOTIDE SEQUENCE [LARGE SCALE GENOMIC DNA]</scope>
    <source>
        <strain evidence="1 2">C2</strain>
    </source>
</reference>
<dbReference type="EMBL" id="LLXL01000004">
    <property type="protein sequence ID" value="PKK80863.1"/>
    <property type="molecule type" value="Genomic_DNA"/>
</dbReference>
<dbReference type="Proteomes" id="UP000233469">
    <property type="component" value="Unassembled WGS sequence"/>
</dbReference>
<dbReference type="AlphaFoldDB" id="A0A2N1P455"/>